<evidence type="ECO:0000313" key="2">
    <source>
        <dbReference type="Proteomes" id="UP000215335"/>
    </source>
</evidence>
<dbReference type="AlphaFoldDB" id="A0A232FDL2"/>
<proteinExistence type="predicted"/>
<accession>A0A232FDL2</accession>
<dbReference type="Proteomes" id="UP000215335">
    <property type="component" value="Unassembled WGS sequence"/>
</dbReference>
<sequence>MVLFYTVQLAPERSEGAKCPVKLNHLSQEYPQTIEIRKSRLFVTKVVLIYSLRSCANHTLAPERSEGAKCPVKLNHLSQEYPQTAKIRESCLFVTKVLLICTVSLAHECSEYDKHGAKKDYFSHR</sequence>
<keyword evidence="2" id="KW-1185">Reference proteome</keyword>
<organism evidence="1 2">
    <name type="scientific">Trichomalopsis sarcophagae</name>
    <dbReference type="NCBI Taxonomy" id="543379"/>
    <lineage>
        <taxon>Eukaryota</taxon>
        <taxon>Metazoa</taxon>
        <taxon>Ecdysozoa</taxon>
        <taxon>Arthropoda</taxon>
        <taxon>Hexapoda</taxon>
        <taxon>Insecta</taxon>
        <taxon>Pterygota</taxon>
        <taxon>Neoptera</taxon>
        <taxon>Endopterygota</taxon>
        <taxon>Hymenoptera</taxon>
        <taxon>Apocrita</taxon>
        <taxon>Proctotrupomorpha</taxon>
        <taxon>Chalcidoidea</taxon>
        <taxon>Pteromalidae</taxon>
        <taxon>Pteromalinae</taxon>
        <taxon>Trichomalopsis</taxon>
    </lineage>
</organism>
<protein>
    <submittedName>
        <fullName evidence="1">Uncharacterized protein</fullName>
    </submittedName>
</protein>
<name>A0A232FDL2_9HYME</name>
<dbReference type="EMBL" id="NNAY01000419">
    <property type="protein sequence ID" value="OXU28539.1"/>
    <property type="molecule type" value="Genomic_DNA"/>
</dbReference>
<evidence type="ECO:0000313" key="1">
    <source>
        <dbReference type="EMBL" id="OXU28539.1"/>
    </source>
</evidence>
<reference evidence="1 2" key="1">
    <citation type="journal article" date="2017" name="Curr. Biol.">
        <title>The Evolution of Venom by Co-option of Single-Copy Genes.</title>
        <authorList>
            <person name="Martinson E.O."/>
            <person name="Mrinalini"/>
            <person name="Kelkar Y.D."/>
            <person name="Chang C.H."/>
            <person name="Werren J.H."/>
        </authorList>
    </citation>
    <scope>NUCLEOTIDE SEQUENCE [LARGE SCALE GENOMIC DNA]</scope>
    <source>
        <strain evidence="1 2">Alberta</strain>
        <tissue evidence="1">Whole body</tissue>
    </source>
</reference>
<gene>
    <name evidence="1" type="ORF">TSAR_008984</name>
</gene>
<comment type="caution">
    <text evidence="1">The sequence shown here is derived from an EMBL/GenBank/DDBJ whole genome shotgun (WGS) entry which is preliminary data.</text>
</comment>